<gene>
    <name evidence="1" type="ORF">M378DRAFT_850097</name>
</gene>
<evidence type="ECO:0000313" key="1">
    <source>
        <dbReference type="EMBL" id="KIL61572.1"/>
    </source>
</evidence>
<accession>A0A0C2WJ83</accession>
<name>A0A0C2WJ83_AMAMK</name>
<protein>
    <submittedName>
        <fullName evidence="1">Uncharacterized protein</fullName>
    </submittedName>
</protein>
<dbReference type="Proteomes" id="UP000054549">
    <property type="component" value="Unassembled WGS sequence"/>
</dbReference>
<keyword evidence="2" id="KW-1185">Reference proteome</keyword>
<organism evidence="1 2">
    <name type="scientific">Amanita muscaria (strain Koide BX008)</name>
    <dbReference type="NCBI Taxonomy" id="946122"/>
    <lineage>
        <taxon>Eukaryota</taxon>
        <taxon>Fungi</taxon>
        <taxon>Dikarya</taxon>
        <taxon>Basidiomycota</taxon>
        <taxon>Agaricomycotina</taxon>
        <taxon>Agaricomycetes</taxon>
        <taxon>Agaricomycetidae</taxon>
        <taxon>Agaricales</taxon>
        <taxon>Pluteineae</taxon>
        <taxon>Amanitaceae</taxon>
        <taxon>Amanita</taxon>
    </lineage>
</organism>
<dbReference type="HOGENOM" id="CLU_2249424_0_0_1"/>
<proteinExistence type="predicted"/>
<reference evidence="1 2" key="1">
    <citation type="submission" date="2014-04" db="EMBL/GenBank/DDBJ databases">
        <title>Evolutionary Origins and Diversification of the Mycorrhizal Mutualists.</title>
        <authorList>
            <consortium name="DOE Joint Genome Institute"/>
            <consortium name="Mycorrhizal Genomics Consortium"/>
            <person name="Kohler A."/>
            <person name="Kuo A."/>
            <person name="Nagy L.G."/>
            <person name="Floudas D."/>
            <person name="Copeland A."/>
            <person name="Barry K.W."/>
            <person name="Cichocki N."/>
            <person name="Veneault-Fourrey C."/>
            <person name="LaButti K."/>
            <person name="Lindquist E.A."/>
            <person name="Lipzen A."/>
            <person name="Lundell T."/>
            <person name="Morin E."/>
            <person name="Murat C."/>
            <person name="Riley R."/>
            <person name="Ohm R."/>
            <person name="Sun H."/>
            <person name="Tunlid A."/>
            <person name="Henrissat B."/>
            <person name="Grigoriev I.V."/>
            <person name="Hibbett D.S."/>
            <person name="Martin F."/>
        </authorList>
    </citation>
    <scope>NUCLEOTIDE SEQUENCE [LARGE SCALE GENOMIC DNA]</scope>
    <source>
        <strain evidence="1 2">Koide BX008</strain>
    </source>
</reference>
<sequence length="104" mass="12006">MKPATKLYLMLGVGSWHWKPCYIWNAVTYGKGEQQTCTARVELLERDPDDYALMVRTTKLALHELCWLYTKSRQAANGIEDCKFTISSEARVKHMLRQCCAAYV</sequence>
<dbReference type="AlphaFoldDB" id="A0A0C2WJ83"/>
<evidence type="ECO:0000313" key="2">
    <source>
        <dbReference type="Proteomes" id="UP000054549"/>
    </source>
</evidence>
<dbReference type="EMBL" id="KN818282">
    <property type="protein sequence ID" value="KIL61572.1"/>
    <property type="molecule type" value="Genomic_DNA"/>
</dbReference>
<dbReference type="InParanoid" id="A0A0C2WJ83"/>